<comment type="caution">
    <text evidence="3">The sequence shown here is derived from an EMBL/GenBank/DDBJ whole genome shotgun (WGS) entry which is preliminary data.</text>
</comment>
<evidence type="ECO:0000259" key="2">
    <source>
        <dbReference type="Pfam" id="PF01261"/>
    </source>
</evidence>
<dbReference type="Gene3D" id="3.20.20.150">
    <property type="entry name" value="Divalent-metal-dependent TIM barrel enzymes"/>
    <property type="match status" value="1"/>
</dbReference>
<sequence length="291" mass="30970">MTGLLDRVAAAPISWGVSEVEGWGVQLPVDQVLGAIREVGLTATELGPTGFLDADPRAQLDRFGLRAVAQFLPVVIHDETHDPRAEFDRTATALSVSGGTTVVLAASTGQQGYDDRPAWTEPAWERALGLLDDLVARGRDAGLDVVLHPHVGTMIESDAEVRRVLDGSAAPLCLDTGHLLIGGSDPVRLAEQHAARIAHVHLKDVRQDLLDRVVDGSLAYGEAVEQGIYVPLGEGAVDIGRIVESLEQQGYSGWYALEQDRVMADDDAAPATADVRASRGWLAAGERGARP</sequence>
<gene>
    <name evidence="3" type="ORF">VV01_12760</name>
</gene>
<evidence type="ECO:0000313" key="4">
    <source>
        <dbReference type="Proteomes" id="UP000037397"/>
    </source>
</evidence>
<reference evidence="4" key="1">
    <citation type="submission" date="2015-03" db="EMBL/GenBank/DDBJ databases">
        <title>Luteipulveratus halotolerans sp. nov., a novel actinobacterium (Dermacoccaceae) from Sarawak, Malaysia.</title>
        <authorList>
            <person name="Juboi H."/>
            <person name="Basik A."/>
            <person name="Shamsul S.S."/>
            <person name="Arnold P."/>
            <person name="Schmitt E.K."/>
            <person name="Sanglier J.-J."/>
            <person name="Yeo T."/>
        </authorList>
    </citation>
    <scope>NUCLEOTIDE SEQUENCE [LARGE SCALE GENOMIC DNA]</scope>
    <source>
        <strain evidence="4">C296001</strain>
    </source>
</reference>
<dbReference type="Proteomes" id="UP000037397">
    <property type="component" value="Unassembled WGS sequence"/>
</dbReference>
<dbReference type="PANTHER" id="PTHR12110:SF41">
    <property type="entry name" value="INOSOSE DEHYDRATASE"/>
    <property type="match status" value="1"/>
</dbReference>
<dbReference type="InterPro" id="IPR050312">
    <property type="entry name" value="IolE/XylAMocC-like"/>
</dbReference>
<keyword evidence="4" id="KW-1185">Reference proteome</keyword>
<dbReference type="PANTHER" id="PTHR12110">
    <property type="entry name" value="HYDROXYPYRUVATE ISOMERASE"/>
    <property type="match status" value="1"/>
</dbReference>
<dbReference type="STRING" id="1631356.VV01_12760"/>
<feature type="domain" description="Xylose isomerase-like TIM barrel" evidence="2">
    <location>
        <begin position="57"/>
        <end position="282"/>
    </location>
</feature>
<dbReference type="Pfam" id="PF01261">
    <property type="entry name" value="AP_endonuc_2"/>
    <property type="match status" value="1"/>
</dbReference>
<dbReference type="EMBL" id="LAIR01000002">
    <property type="protein sequence ID" value="KNX37824.1"/>
    <property type="molecule type" value="Genomic_DNA"/>
</dbReference>
<dbReference type="PATRIC" id="fig|1631356.3.peg.2503"/>
<proteinExistence type="predicted"/>
<keyword evidence="1" id="KW-0119">Carbohydrate metabolism</keyword>
<dbReference type="SUPFAM" id="SSF51658">
    <property type="entry name" value="Xylose isomerase-like"/>
    <property type="match status" value="1"/>
</dbReference>
<organism evidence="3 4">
    <name type="scientific">Luteipulveratus halotolerans</name>
    <dbReference type="NCBI Taxonomy" id="1631356"/>
    <lineage>
        <taxon>Bacteria</taxon>
        <taxon>Bacillati</taxon>
        <taxon>Actinomycetota</taxon>
        <taxon>Actinomycetes</taxon>
        <taxon>Micrococcales</taxon>
        <taxon>Dermacoccaceae</taxon>
        <taxon>Luteipulveratus</taxon>
    </lineage>
</organism>
<protein>
    <recommendedName>
        <fullName evidence="2">Xylose isomerase-like TIM barrel domain-containing protein</fullName>
    </recommendedName>
</protein>
<dbReference type="OrthoDB" id="104997at2"/>
<evidence type="ECO:0000313" key="3">
    <source>
        <dbReference type="EMBL" id="KNX37824.1"/>
    </source>
</evidence>
<name>A0A0L6CJB4_9MICO</name>
<dbReference type="InterPro" id="IPR036237">
    <property type="entry name" value="Xyl_isomerase-like_sf"/>
</dbReference>
<accession>A0A0L6CJB4</accession>
<dbReference type="AlphaFoldDB" id="A0A0L6CJB4"/>
<evidence type="ECO:0000256" key="1">
    <source>
        <dbReference type="ARBA" id="ARBA00023277"/>
    </source>
</evidence>
<dbReference type="RefSeq" id="WP_050670217.1">
    <property type="nucleotide sequence ID" value="NZ_LAIR01000002.1"/>
</dbReference>
<dbReference type="InterPro" id="IPR013022">
    <property type="entry name" value="Xyl_isomerase-like_TIM-brl"/>
</dbReference>